<evidence type="ECO:0000259" key="2">
    <source>
        <dbReference type="Pfam" id="PF02627"/>
    </source>
</evidence>
<sequence length="198" mass="22402">MAQEFYKKIYSVKEFYTALYKALRTLKYLRKNKKSNMLDAHFIERIMLAVTEVNGCEVCTYAHTKIALEQGMDNQEIQGLLTGTTDGIPDDELKAIYFAQHYADTRGNPSIDSWNELLKTYGTERSLGILAAIRMIMAGNIYGTALSAFKSRLKGKPIKKTSISYEVKMIVSLIIFLPTSIVHGIISTLSKRPVIEYQ</sequence>
<feature type="transmembrane region" description="Helical" evidence="1">
    <location>
        <begin position="169"/>
        <end position="189"/>
    </location>
</feature>
<feature type="transmembrane region" description="Helical" evidence="1">
    <location>
        <begin position="127"/>
        <end position="149"/>
    </location>
</feature>
<dbReference type="Gene3D" id="1.20.1290.10">
    <property type="entry name" value="AhpD-like"/>
    <property type="match status" value="1"/>
</dbReference>
<reference evidence="3 4" key="1">
    <citation type="submission" date="2021-03" db="EMBL/GenBank/DDBJ databases">
        <title>Genomic Encyclopedia of Type Strains, Phase IV (KMG-IV): sequencing the most valuable type-strain genomes for metagenomic binning, comparative biology and taxonomic classification.</title>
        <authorList>
            <person name="Goeker M."/>
        </authorList>
    </citation>
    <scope>NUCLEOTIDE SEQUENCE [LARGE SCALE GENOMIC DNA]</scope>
    <source>
        <strain evidence="3 4">DSM 25790</strain>
    </source>
</reference>
<dbReference type="InterPro" id="IPR003779">
    <property type="entry name" value="CMD-like"/>
</dbReference>
<accession>A0ABS4SAS2</accession>
<proteinExistence type="predicted"/>
<feature type="domain" description="Carboxymuconolactone decarboxylase-like" evidence="2">
    <location>
        <begin position="29"/>
        <end position="82"/>
    </location>
</feature>
<evidence type="ECO:0000313" key="3">
    <source>
        <dbReference type="EMBL" id="MBP2258606.1"/>
    </source>
</evidence>
<protein>
    <submittedName>
        <fullName evidence="3">AhpD family alkylhydroperoxidase</fullName>
    </submittedName>
</protein>
<dbReference type="SUPFAM" id="SSF69118">
    <property type="entry name" value="AhpD-like"/>
    <property type="match status" value="1"/>
</dbReference>
<dbReference type="RefSeq" id="WP_029267213.1">
    <property type="nucleotide sequence ID" value="NZ_JAGIKX010000030.1"/>
</dbReference>
<organism evidence="3 4">
    <name type="scientific">Virgibacillus alimentarius</name>
    <dbReference type="NCBI Taxonomy" id="698769"/>
    <lineage>
        <taxon>Bacteria</taxon>
        <taxon>Bacillati</taxon>
        <taxon>Bacillota</taxon>
        <taxon>Bacilli</taxon>
        <taxon>Bacillales</taxon>
        <taxon>Bacillaceae</taxon>
        <taxon>Virgibacillus</taxon>
    </lineage>
</organism>
<keyword evidence="1" id="KW-0812">Transmembrane</keyword>
<evidence type="ECO:0000256" key="1">
    <source>
        <dbReference type="SAM" id="Phobius"/>
    </source>
</evidence>
<keyword evidence="4" id="KW-1185">Reference proteome</keyword>
<keyword evidence="1" id="KW-0472">Membrane</keyword>
<dbReference type="Pfam" id="PF02627">
    <property type="entry name" value="CMD"/>
    <property type="match status" value="1"/>
</dbReference>
<keyword evidence="1" id="KW-1133">Transmembrane helix</keyword>
<dbReference type="NCBIfam" id="TIGR00778">
    <property type="entry name" value="ahpD_dom"/>
    <property type="match status" value="1"/>
</dbReference>
<dbReference type="InterPro" id="IPR029032">
    <property type="entry name" value="AhpD-like"/>
</dbReference>
<dbReference type="Proteomes" id="UP001519294">
    <property type="component" value="Unassembled WGS sequence"/>
</dbReference>
<dbReference type="EMBL" id="JAGIKX010000030">
    <property type="protein sequence ID" value="MBP2258606.1"/>
    <property type="molecule type" value="Genomic_DNA"/>
</dbReference>
<evidence type="ECO:0000313" key="4">
    <source>
        <dbReference type="Proteomes" id="UP001519294"/>
    </source>
</evidence>
<gene>
    <name evidence="3" type="ORF">J2Z81_002589</name>
</gene>
<name>A0ABS4SAS2_9BACI</name>
<comment type="caution">
    <text evidence="3">The sequence shown here is derived from an EMBL/GenBank/DDBJ whole genome shotgun (WGS) entry which is preliminary data.</text>
</comment>
<dbReference type="InterPro" id="IPR004675">
    <property type="entry name" value="AhpD_core"/>
</dbReference>